<evidence type="ECO:0000313" key="2">
    <source>
        <dbReference type="Proteomes" id="UP001140087"/>
    </source>
</evidence>
<sequence length="309" mass="33877">MSHSVSVSYRGSPREFAVDDATTLAQLRTQVEHAFGVAAANQKLLYKGALADDGELLRTLVPAGGRIVLVGPTGDELAAHRASAARRDAGRANNARYRATAADVQPTPRARDEFGFQALEPLGLLPRRDEALRLLRRLAADEGVRAVVRKHRYSVGVLRELHPSERTILGYNRNRGQVIALRLRTDDLEGFRAYLAIRQVLMHELAHMVWDNHDDRFHALNRQLCREVVDLDWTRSGRTVGPAGAVYAEPQPSDAAHVDGGSLGATGFVLGGAAPLLPPPPDPLAGDAARHVRREQAYRAWKKRSGQQP</sequence>
<organism evidence="1 2">
    <name type="scientific">Coemansia helicoidea</name>
    <dbReference type="NCBI Taxonomy" id="1286919"/>
    <lineage>
        <taxon>Eukaryota</taxon>
        <taxon>Fungi</taxon>
        <taxon>Fungi incertae sedis</taxon>
        <taxon>Zoopagomycota</taxon>
        <taxon>Kickxellomycotina</taxon>
        <taxon>Kickxellomycetes</taxon>
        <taxon>Kickxellales</taxon>
        <taxon>Kickxellaceae</taxon>
        <taxon>Coemansia</taxon>
    </lineage>
</organism>
<dbReference type="EMBL" id="JANBUN010003677">
    <property type="protein sequence ID" value="KAJ2789805.1"/>
    <property type="molecule type" value="Genomic_DNA"/>
</dbReference>
<comment type="caution">
    <text evidence="1">The sequence shown here is derived from an EMBL/GenBank/DDBJ whole genome shotgun (WGS) entry which is preliminary data.</text>
</comment>
<protein>
    <submittedName>
        <fullName evidence="1">Uncharacterized protein</fullName>
    </submittedName>
</protein>
<name>A0ACC1KGN2_9FUNG</name>
<keyword evidence="2" id="KW-1185">Reference proteome</keyword>
<gene>
    <name evidence="1" type="ORF">H4R21_006654</name>
</gene>
<reference evidence="1" key="1">
    <citation type="submission" date="2022-07" db="EMBL/GenBank/DDBJ databases">
        <title>Phylogenomic reconstructions and comparative analyses of Kickxellomycotina fungi.</title>
        <authorList>
            <person name="Reynolds N.K."/>
            <person name="Stajich J.E."/>
            <person name="Barry K."/>
            <person name="Grigoriev I.V."/>
            <person name="Crous P."/>
            <person name="Smith M.E."/>
        </authorList>
    </citation>
    <scope>NUCLEOTIDE SEQUENCE</scope>
    <source>
        <strain evidence="1">BCRC 34780</strain>
    </source>
</reference>
<evidence type="ECO:0000313" key="1">
    <source>
        <dbReference type="EMBL" id="KAJ2789805.1"/>
    </source>
</evidence>
<dbReference type="Proteomes" id="UP001140087">
    <property type="component" value="Unassembled WGS sequence"/>
</dbReference>
<accession>A0ACC1KGN2</accession>
<proteinExistence type="predicted"/>